<comment type="caution">
    <text evidence="2">The sequence shown here is derived from an EMBL/GenBank/DDBJ whole genome shotgun (WGS) entry which is preliminary data.</text>
</comment>
<dbReference type="OrthoDB" id="467051at2759"/>
<accession>A0A1Q9EJW5</accession>
<evidence type="ECO:0000256" key="1">
    <source>
        <dbReference type="ARBA" id="ARBA00022737"/>
    </source>
</evidence>
<dbReference type="Gene3D" id="2.130.10.30">
    <property type="entry name" value="Regulator of chromosome condensation 1/beta-lactamase-inhibitor protein II"/>
    <property type="match status" value="2"/>
</dbReference>
<dbReference type="SUPFAM" id="SSF50985">
    <property type="entry name" value="RCC1/BLIP-II"/>
    <property type="match status" value="2"/>
</dbReference>
<dbReference type="PANTHER" id="PTHR22870:SF155">
    <property type="entry name" value="E3 UBIQUITIN-PROTEIN LIGASE HERC1-RELATED"/>
    <property type="match status" value="1"/>
</dbReference>
<dbReference type="InterPro" id="IPR015421">
    <property type="entry name" value="PyrdxlP-dep_Trfase_major"/>
</dbReference>
<dbReference type="PANTHER" id="PTHR22870">
    <property type="entry name" value="REGULATOR OF CHROMOSOME CONDENSATION"/>
    <property type="match status" value="1"/>
</dbReference>
<protein>
    <submittedName>
        <fullName evidence="2">Molybdenum cofactor sulfurase</fullName>
    </submittedName>
</protein>
<dbReference type="Proteomes" id="UP000186817">
    <property type="component" value="Unassembled WGS sequence"/>
</dbReference>
<sequence>MHPHYSNLHHWNHNSVLGIRDVARDFNASVSVAWHEVETGDSLTLHICRVQVQSNPNAFAALLGDGSVVTWGHARRGGDSKAVQHQLKNAHWIQATQYAFVVILGDGSVVTWGHADYGGDSSDVQEQLKNVRQIQASCHAFAAILGDGSVVTWGHAEFGGDSSAVQDQLKNAQQIQATGSAFAAIRGDGSVVSWGRASQGGDSRDVQDQLKNVQQIQATDDAFAALLADGSVVTWGNSTYGGDSAAVQGQLKDVQQIQAKYAFSAIRIDGSVVTWGHSGTGGDSTAVQDQLKNVQQISAASFSFAAVLGDGSVVTWGMDVCGGDSSAVQDQLKNVQKIRASYYAFAALLADGSVVTWGAYDSGGDSRDVQDQLKNVQHIQATEYAFAALLGNGAVVTWGGAEHGGDSRAVQDQLKSVQQIQVTNGAFAAIALDGSVSLLLFELEMVMAASAAPREFVPALTLGRVLYGLCLSFVTGLGGSGWQASLRFAYPAEENFAGQIFPLRWAAKIGSRAGNLRTWRVLLDAAKFTASHPLNLTEASSPILQNRFLTLRTKLQNVKGTSYPTGVGALIIRAQTAFELKKHYWGGGSVSLAGAGRTDSDDLKVFKGRIAERFEVWDAALSKISVPLQTLEETIADALGCVDLRPTQFGGTTSKKLRRAILDSAAWARDVLVVIAGHIAGAVKVRGARRPEGGRLSPSDYAAHEDFKAAVKEASAQEQFRIVNSYARLRQQDRGASEKFLSSFFNKESQFRISLLDEDTGQSLSEDDMLSALVEDMMARADNDFPADNELLRRVDTAVAEVRRLGGFSSCDSVASQAAWSDVQDGPYTEAELERVLQKCKSSKRCLHGCFALLKAQNTLHRQLLLSLANLSRHVGLTSTIWSLRQFAHIRKSGSMVVRRIQCLRPISLTTDMAHLVDGLWLNRNRLKMEALAGPCQVGGVSGTQLLLLAILLLAQVRDYQGLPLYLAILDLKWAFDVARLNNMRLACSEAGVCGIDWLLIDDVFSLDRQCVHLHGLLSQVFVLGCGIAQGRRFSVHVFNCLLSGLRNEVRRVLPDGVCAWLPRSVMRAVSCVDLAGPNLDYTSMPQQETLKPFLERFQKDALLPHQQAREVQEALEMLPSFADRCALLDALGSCPIEPLQYVDDTTIPCSSPGAVRCVVNKSASSACTRYATRTKSQFHYGKNKTCAMALLSSPPLDPCSLDCEVVSQKTILGVLFDQDLTFEPLLRATLARAWSMFVDLFHTAETGGFSVPVLVSQVIIRLHPVILCLAAFIALVPGVQGKLNHLQWRWGKAILGCRYQRELRHHLVVAQCGWDMRLGTCLLLELVMTRARIVLLPEDHPTARLAACLQTAPCVSWFTQVKALLQEASLHCTLPTLSGCGFFTCQEISAARSDAFLRKRILRRYRQEVVRPMLLEYDRRHLAECLSFDIPVFGCSLATLGFYTLNLDWEIFHLKTPNVMWFNFRAWCLVRITARWPLPLFGCKELPLYLTCPACGEPEASIGHLLCQCAVTTEAFATFCNKVPGCPNRSLSIAFFRTLFGTPATWLEAQNYVGTCLRLAFF</sequence>
<dbReference type="InterPro" id="IPR009091">
    <property type="entry name" value="RCC1/BLIP-II"/>
</dbReference>
<evidence type="ECO:0000313" key="3">
    <source>
        <dbReference type="Proteomes" id="UP000186817"/>
    </source>
</evidence>
<keyword evidence="3" id="KW-1185">Reference proteome</keyword>
<gene>
    <name evidence="2" type="primary">MOCOS</name>
    <name evidence="2" type="ORF">AK812_SmicGene8902</name>
</gene>
<dbReference type="EMBL" id="LSRX01000134">
    <property type="protein sequence ID" value="OLQ07641.1"/>
    <property type="molecule type" value="Genomic_DNA"/>
</dbReference>
<dbReference type="Gene3D" id="3.40.640.10">
    <property type="entry name" value="Type I PLP-dependent aspartate aminotransferase-like (Major domain)"/>
    <property type="match status" value="1"/>
</dbReference>
<organism evidence="2 3">
    <name type="scientific">Symbiodinium microadriaticum</name>
    <name type="common">Dinoflagellate</name>
    <name type="synonym">Zooxanthella microadriatica</name>
    <dbReference type="NCBI Taxonomy" id="2951"/>
    <lineage>
        <taxon>Eukaryota</taxon>
        <taxon>Sar</taxon>
        <taxon>Alveolata</taxon>
        <taxon>Dinophyceae</taxon>
        <taxon>Suessiales</taxon>
        <taxon>Symbiodiniaceae</taxon>
        <taxon>Symbiodinium</taxon>
    </lineage>
</organism>
<proteinExistence type="predicted"/>
<keyword evidence="1" id="KW-0677">Repeat</keyword>
<name>A0A1Q9EJW5_SYMMI</name>
<evidence type="ECO:0000313" key="2">
    <source>
        <dbReference type="EMBL" id="OLQ07641.1"/>
    </source>
</evidence>
<dbReference type="InterPro" id="IPR051210">
    <property type="entry name" value="Ub_ligase/GEF_domain"/>
</dbReference>
<reference evidence="2 3" key="1">
    <citation type="submission" date="2016-02" db="EMBL/GenBank/DDBJ databases">
        <title>Genome analysis of coral dinoflagellate symbionts highlights evolutionary adaptations to a symbiotic lifestyle.</title>
        <authorList>
            <person name="Aranda M."/>
            <person name="Li Y."/>
            <person name="Liew Y.J."/>
            <person name="Baumgarten S."/>
            <person name="Simakov O."/>
            <person name="Wilson M."/>
            <person name="Piel J."/>
            <person name="Ashoor H."/>
            <person name="Bougouffa S."/>
            <person name="Bajic V.B."/>
            <person name="Ryu T."/>
            <person name="Ravasi T."/>
            <person name="Bayer T."/>
            <person name="Micklem G."/>
            <person name="Kim H."/>
            <person name="Bhak J."/>
            <person name="Lajeunesse T.C."/>
            <person name="Voolstra C.R."/>
        </authorList>
    </citation>
    <scope>NUCLEOTIDE SEQUENCE [LARGE SCALE GENOMIC DNA]</scope>
    <source>
        <strain evidence="2 3">CCMP2467</strain>
    </source>
</reference>